<dbReference type="InterPro" id="IPR001878">
    <property type="entry name" value="Znf_CCHC"/>
</dbReference>
<dbReference type="Gene3D" id="4.10.60.10">
    <property type="entry name" value="Zinc finger, CCHC-type"/>
    <property type="match status" value="2"/>
</dbReference>
<dbReference type="SMART" id="SM00343">
    <property type="entry name" value="ZnF_C2HC"/>
    <property type="match status" value="2"/>
</dbReference>
<reference evidence="5" key="2">
    <citation type="submission" date="2025-08" db="UniProtKB">
        <authorList>
            <consortium name="RefSeq"/>
        </authorList>
    </citation>
    <scope>IDENTIFICATION</scope>
    <source>
        <tissue evidence="5">Leaf</tissue>
    </source>
</reference>
<feature type="non-terminal residue" evidence="5">
    <location>
        <position position="347"/>
    </location>
</feature>
<feature type="domain" description="CCHC-type" evidence="3">
    <location>
        <begin position="282"/>
        <end position="296"/>
    </location>
</feature>
<dbReference type="Pfam" id="PF00098">
    <property type="entry name" value="zf-CCHC"/>
    <property type="match status" value="2"/>
</dbReference>
<dbReference type="PANTHER" id="PTHR34482">
    <property type="entry name" value="DNA DAMAGE-INDUCIBLE PROTEIN 1-LIKE"/>
    <property type="match status" value="1"/>
</dbReference>
<keyword evidence="1" id="KW-0862">Zinc</keyword>
<keyword evidence="4" id="KW-1185">Reference proteome</keyword>
<evidence type="ECO:0000256" key="1">
    <source>
        <dbReference type="PROSITE-ProRule" id="PRU00047"/>
    </source>
</evidence>
<dbReference type="Proteomes" id="UP000694864">
    <property type="component" value="Unplaced"/>
</dbReference>
<protein>
    <submittedName>
        <fullName evidence="5">Uncharacterized protein LOC104773965</fullName>
    </submittedName>
</protein>
<feature type="compositionally biased region" description="Basic and acidic residues" evidence="2">
    <location>
        <begin position="206"/>
        <end position="221"/>
    </location>
</feature>
<dbReference type="InterPro" id="IPR036875">
    <property type="entry name" value="Znf_CCHC_sf"/>
</dbReference>
<dbReference type="RefSeq" id="XP_010496940.1">
    <property type="nucleotide sequence ID" value="XM_010498638.1"/>
</dbReference>
<keyword evidence="1" id="KW-0863">Zinc-finger</keyword>
<name>A0ABM0Y7X5_CAMSA</name>
<sequence>MNAREEPRGQESGPRDLLQAAILEWAELMRQQAPSFVKIVETMRNLGTEYFRGGSNTFEADNWLRTMERNFEAIQCQEDYKKDVAVHYLKDDASDWWIGVKRHYGRDPTWDEFRNEFEGKYFPPEARDRLENEFINLKQGEKSVRELEAIFTRLRKYVYRGRDNEAAMTRHFLHALRPDIQSRPMSVTYQRVDKLAERAVNVEEHIEMEKEAMRKDEEKGKAKMMPSGSATRKRSRSDQEESSSKFGRRGVECFSCGESGHYFRECPRAGESDRPVPSHIICYNCGKSGHYMAACPMINAIEAEPEEEYPPLTSPEEERLAKQQMARYGAVAGRGRGRGRGRDRGPA</sequence>
<feature type="region of interest" description="Disordered" evidence="2">
    <location>
        <begin position="206"/>
        <end position="244"/>
    </location>
</feature>
<evidence type="ECO:0000313" key="5">
    <source>
        <dbReference type="RefSeq" id="XP_010496940.1"/>
    </source>
</evidence>
<proteinExistence type="predicted"/>
<feature type="region of interest" description="Disordered" evidence="2">
    <location>
        <begin position="328"/>
        <end position="347"/>
    </location>
</feature>
<dbReference type="Pfam" id="PF03732">
    <property type="entry name" value="Retrotrans_gag"/>
    <property type="match status" value="1"/>
</dbReference>
<accession>A0ABM0Y7X5</accession>
<evidence type="ECO:0000256" key="2">
    <source>
        <dbReference type="SAM" id="MobiDB-lite"/>
    </source>
</evidence>
<dbReference type="GeneID" id="104773965"/>
<evidence type="ECO:0000259" key="3">
    <source>
        <dbReference type="PROSITE" id="PS50158"/>
    </source>
</evidence>
<dbReference type="PROSITE" id="PS50158">
    <property type="entry name" value="ZF_CCHC"/>
    <property type="match status" value="2"/>
</dbReference>
<dbReference type="PANTHER" id="PTHR34482:SF49">
    <property type="entry name" value="RETROTRANSPOSON GAG DOMAIN-CONTAINING PROTEIN"/>
    <property type="match status" value="1"/>
</dbReference>
<evidence type="ECO:0000313" key="4">
    <source>
        <dbReference type="Proteomes" id="UP000694864"/>
    </source>
</evidence>
<organism evidence="4 5">
    <name type="scientific">Camelina sativa</name>
    <name type="common">False flax</name>
    <name type="synonym">Myagrum sativum</name>
    <dbReference type="NCBI Taxonomy" id="90675"/>
    <lineage>
        <taxon>Eukaryota</taxon>
        <taxon>Viridiplantae</taxon>
        <taxon>Streptophyta</taxon>
        <taxon>Embryophyta</taxon>
        <taxon>Tracheophyta</taxon>
        <taxon>Spermatophyta</taxon>
        <taxon>Magnoliopsida</taxon>
        <taxon>eudicotyledons</taxon>
        <taxon>Gunneridae</taxon>
        <taxon>Pentapetalae</taxon>
        <taxon>rosids</taxon>
        <taxon>malvids</taxon>
        <taxon>Brassicales</taxon>
        <taxon>Brassicaceae</taxon>
        <taxon>Camelineae</taxon>
        <taxon>Camelina</taxon>
    </lineage>
</organism>
<keyword evidence="1" id="KW-0479">Metal-binding</keyword>
<reference evidence="4" key="1">
    <citation type="journal article" date="2014" name="Nat. Commun.">
        <title>The emerging biofuel crop Camelina sativa retains a highly undifferentiated hexaploid genome structure.</title>
        <authorList>
            <person name="Kagale S."/>
            <person name="Koh C."/>
            <person name="Nixon J."/>
            <person name="Bollina V."/>
            <person name="Clarke W.E."/>
            <person name="Tuteja R."/>
            <person name="Spillane C."/>
            <person name="Robinson S.J."/>
            <person name="Links M.G."/>
            <person name="Clarke C."/>
            <person name="Higgins E.E."/>
            <person name="Huebert T."/>
            <person name="Sharpe A.G."/>
            <person name="Parkin I.A."/>
        </authorList>
    </citation>
    <scope>NUCLEOTIDE SEQUENCE [LARGE SCALE GENOMIC DNA]</scope>
    <source>
        <strain evidence="4">cv. DH55</strain>
    </source>
</reference>
<feature type="domain" description="CCHC-type" evidence="3">
    <location>
        <begin position="253"/>
        <end position="268"/>
    </location>
</feature>
<dbReference type="SUPFAM" id="SSF57756">
    <property type="entry name" value="Retrovirus zinc finger-like domains"/>
    <property type="match status" value="1"/>
</dbReference>
<dbReference type="InterPro" id="IPR005162">
    <property type="entry name" value="Retrotrans_gag_dom"/>
</dbReference>
<gene>
    <name evidence="5" type="primary">LOC104773965</name>
</gene>